<evidence type="ECO:0000256" key="2">
    <source>
        <dbReference type="ARBA" id="ARBA00022475"/>
    </source>
</evidence>
<name>A0A516KDZ3_9BACI</name>
<feature type="domain" description="RsgI N-terminal anti-sigma" evidence="8">
    <location>
        <begin position="2"/>
        <end position="49"/>
    </location>
</feature>
<keyword evidence="4 7" id="KW-1133">Transmembrane helix</keyword>
<accession>A0A516KDZ3</accession>
<organism evidence="9 10">
    <name type="scientific">Radiobacillus deserti</name>
    <dbReference type="NCBI Taxonomy" id="2594883"/>
    <lineage>
        <taxon>Bacteria</taxon>
        <taxon>Bacillati</taxon>
        <taxon>Bacillota</taxon>
        <taxon>Bacilli</taxon>
        <taxon>Bacillales</taxon>
        <taxon>Bacillaceae</taxon>
        <taxon>Radiobacillus</taxon>
    </lineage>
</organism>
<dbReference type="EMBL" id="CP041666">
    <property type="protein sequence ID" value="QDP39632.1"/>
    <property type="molecule type" value="Genomic_DNA"/>
</dbReference>
<dbReference type="Pfam" id="PF12791">
    <property type="entry name" value="RsgI_N"/>
    <property type="match status" value="1"/>
</dbReference>
<keyword evidence="5 7" id="KW-0472">Membrane</keyword>
<evidence type="ECO:0000256" key="4">
    <source>
        <dbReference type="ARBA" id="ARBA00022989"/>
    </source>
</evidence>
<dbReference type="Pfam" id="PF23750">
    <property type="entry name" value="RsgI_M"/>
    <property type="match status" value="1"/>
</dbReference>
<keyword evidence="2" id="KW-1003">Cell membrane</keyword>
<evidence type="ECO:0000256" key="5">
    <source>
        <dbReference type="ARBA" id="ARBA00023136"/>
    </source>
</evidence>
<evidence type="ECO:0000256" key="6">
    <source>
        <dbReference type="SAM" id="MobiDB-lite"/>
    </source>
</evidence>
<dbReference type="InterPro" id="IPR055431">
    <property type="entry name" value="RsgI_M"/>
</dbReference>
<dbReference type="InterPro" id="IPR024449">
    <property type="entry name" value="Anti-sigma_RsgI_N"/>
</dbReference>
<dbReference type="PROSITE" id="PS51849">
    <property type="entry name" value="RSGI_N"/>
    <property type="match status" value="1"/>
</dbReference>
<dbReference type="OrthoDB" id="9800626at2"/>
<feature type="compositionally biased region" description="Basic and acidic residues" evidence="6">
    <location>
        <begin position="281"/>
        <end position="296"/>
    </location>
</feature>
<gene>
    <name evidence="9" type="ORF">FN924_05240</name>
</gene>
<dbReference type="RefSeq" id="WP_143892415.1">
    <property type="nucleotide sequence ID" value="NZ_CP041666.1"/>
</dbReference>
<dbReference type="AlphaFoldDB" id="A0A516KDZ3"/>
<evidence type="ECO:0000256" key="1">
    <source>
        <dbReference type="ARBA" id="ARBA00004162"/>
    </source>
</evidence>
<evidence type="ECO:0000313" key="9">
    <source>
        <dbReference type="EMBL" id="QDP39632.1"/>
    </source>
</evidence>
<dbReference type="GO" id="GO:0005886">
    <property type="term" value="C:plasma membrane"/>
    <property type="evidence" value="ECO:0007669"/>
    <property type="project" value="UniProtKB-SubCell"/>
</dbReference>
<evidence type="ECO:0000256" key="3">
    <source>
        <dbReference type="ARBA" id="ARBA00022692"/>
    </source>
</evidence>
<sequence length="393" mass="44772">MNKGVVVKHHFRYTIVLRRDGSFVKAKPIKEKSVGAEVTYEEKEAHKLGSLFLAKPAAGIRLLAMVMVLLLIASPLYLWNAQDKAYAYVSIDINPSVELEVNKDMEVISIHAVNDDAKSLISMLGDWKGKPIDQITGQIVQISKKENWLSEEKTVLIGISYEESGEKEAHVTKVLDEYFKKDALLTVAIFEVPPSIRAQAQEQKKSMNEVMAASLPSLTKSELANQMDDKEREIIRTYFDYKKQTVKKEKAIPTEQDTTKEEKKETSSKQKQDMESIPTKEAPEKTKTTMKEEATKTKQKQKITKSEKKEEKPKKQKTNPNKPAVEEEENVLGLDLDEAAIREALLEWKQNPEVIPPILKELPEQIKEELEIHLEINSNSIKSIEDIFDLLDR</sequence>
<feature type="region of interest" description="Disordered" evidence="6">
    <location>
        <begin position="246"/>
        <end position="331"/>
    </location>
</feature>
<evidence type="ECO:0000256" key="7">
    <source>
        <dbReference type="SAM" id="Phobius"/>
    </source>
</evidence>
<protein>
    <recommendedName>
        <fullName evidence="8">RsgI N-terminal anti-sigma domain-containing protein</fullName>
    </recommendedName>
</protein>
<dbReference type="Proteomes" id="UP000315215">
    <property type="component" value="Chromosome"/>
</dbReference>
<feature type="transmembrane region" description="Helical" evidence="7">
    <location>
        <begin position="60"/>
        <end position="79"/>
    </location>
</feature>
<keyword evidence="3 7" id="KW-0812">Transmembrane</keyword>
<evidence type="ECO:0000259" key="8">
    <source>
        <dbReference type="PROSITE" id="PS51849"/>
    </source>
</evidence>
<proteinExistence type="predicted"/>
<reference evidence="9 10" key="1">
    <citation type="submission" date="2019-07" db="EMBL/GenBank/DDBJ databases">
        <authorList>
            <person name="Li J."/>
        </authorList>
    </citation>
    <scope>NUCLEOTIDE SEQUENCE [LARGE SCALE GENOMIC DNA]</scope>
    <source>
        <strain evidence="9 10">TKL69</strain>
    </source>
</reference>
<keyword evidence="10" id="KW-1185">Reference proteome</keyword>
<feature type="compositionally biased region" description="Basic and acidic residues" evidence="6">
    <location>
        <begin position="304"/>
        <end position="313"/>
    </location>
</feature>
<dbReference type="KEGG" id="aqt:FN924_05240"/>
<evidence type="ECO:0000313" key="10">
    <source>
        <dbReference type="Proteomes" id="UP000315215"/>
    </source>
</evidence>
<feature type="compositionally biased region" description="Basic and acidic residues" evidence="6">
    <location>
        <begin position="246"/>
        <end position="274"/>
    </location>
</feature>
<comment type="subcellular location">
    <subcellularLocation>
        <location evidence="1">Cell membrane</location>
        <topology evidence="1">Single-pass membrane protein</topology>
    </subcellularLocation>
</comment>